<dbReference type="GO" id="GO:0030313">
    <property type="term" value="C:cell envelope"/>
    <property type="evidence" value="ECO:0007669"/>
    <property type="project" value="UniProtKB-SubCell"/>
</dbReference>
<dbReference type="AlphaFoldDB" id="A0A7X0JTV3"/>
<dbReference type="PROSITE" id="PS51257">
    <property type="entry name" value="PROKAR_LIPOPROTEIN"/>
    <property type="match status" value="1"/>
</dbReference>
<gene>
    <name evidence="7" type="ORF">HNR48_002444</name>
</gene>
<dbReference type="InterPro" id="IPR013766">
    <property type="entry name" value="Thioredoxin_domain"/>
</dbReference>
<dbReference type="SUPFAM" id="SSF52833">
    <property type="entry name" value="Thioredoxin-like"/>
    <property type="match status" value="1"/>
</dbReference>
<dbReference type="Pfam" id="PF00578">
    <property type="entry name" value="AhpC-TSA"/>
    <property type="match status" value="1"/>
</dbReference>
<evidence type="ECO:0000256" key="4">
    <source>
        <dbReference type="ARBA" id="ARBA00023284"/>
    </source>
</evidence>
<comment type="caution">
    <text evidence="7">The sequence shown here is derived from an EMBL/GenBank/DDBJ whole genome shotgun (WGS) entry which is preliminary data.</text>
</comment>
<organism evidence="7 8">
    <name type="scientific">Pseudoteredinibacter isoporae</name>
    <dbReference type="NCBI Taxonomy" id="570281"/>
    <lineage>
        <taxon>Bacteria</taxon>
        <taxon>Pseudomonadati</taxon>
        <taxon>Pseudomonadota</taxon>
        <taxon>Gammaproteobacteria</taxon>
        <taxon>Cellvibrionales</taxon>
        <taxon>Cellvibrionaceae</taxon>
        <taxon>Pseudoteredinibacter</taxon>
    </lineage>
</organism>
<comment type="subcellular location">
    <subcellularLocation>
        <location evidence="1">Cell envelope</location>
    </subcellularLocation>
</comment>
<dbReference type="InterPro" id="IPR000866">
    <property type="entry name" value="AhpC/TSA"/>
</dbReference>
<dbReference type="PROSITE" id="PS51352">
    <property type="entry name" value="THIOREDOXIN_2"/>
    <property type="match status" value="1"/>
</dbReference>
<keyword evidence="8" id="KW-1185">Reference proteome</keyword>
<protein>
    <submittedName>
        <fullName evidence="7">Thiol-disulfide isomerase/thioredoxin</fullName>
    </submittedName>
</protein>
<dbReference type="InterPro" id="IPR050553">
    <property type="entry name" value="Thioredoxin_ResA/DsbE_sf"/>
</dbReference>
<proteinExistence type="predicted"/>
<evidence type="ECO:0000313" key="8">
    <source>
        <dbReference type="Proteomes" id="UP000528457"/>
    </source>
</evidence>
<evidence type="ECO:0000256" key="3">
    <source>
        <dbReference type="ARBA" id="ARBA00023157"/>
    </source>
</evidence>
<dbReference type="GO" id="GO:0016209">
    <property type="term" value="F:antioxidant activity"/>
    <property type="evidence" value="ECO:0007669"/>
    <property type="project" value="InterPro"/>
</dbReference>
<feature type="signal peptide" evidence="5">
    <location>
        <begin position="1"/>
        <end position="29"/>
    </location>
</feature>
<dbReference type="PANTHER" id="PTHR42852:SF6">
    <property type="entry name" value="THIOL:DISULFIDE INTERCHANGE PROTEIN DSBE"/>
    <property type="match status" value="1"/>
</dbReference>
<accession>A0A7X0JTV3</accession>
<dbReference type="CDD" id="cd02966">
    <property type="entry name" value="TlpA_like_family"/>
    <property type="match status" value="1"/>
</dbReference>
<name>A0A7X0JTV3_9GAMM</name>
<dbReference type="RefSeq" id="WP_166846606.1">
    <property type="nucleotide sequence ID" value="NZ_JAAONY010000002.1"/>
</dbReference>
<evidence type="ECO:0000256" key="2">
    <source>
        <dbReference type="ARBA" id="ARBA00022748"/>
    </source>
</evidence>
<dbReference type="Proteomes" id="UP000528457">
    <property type="component" value="Unassembled WGS sequence"/>
</dbReference>
<keyword evidence="2" id="KW-0201">Cytochrome c-type biogenesis</keyword>
<reference evidence="7 8" key="1">
    <citation type="submission" date="2020-08" db="EMBL/GenBank/DDBJ databases">
        <title>Genomic Encyclopedia of Type Strains, Phase IV (KMG-IV): sequencing the most valuable type-strain genomes for metagenomic binning, comparative biology and taxonomic classification.</title>
        <authorList>
            <person name="Goeker M."/>
        </authorList>
    </citation>
    <scope>NUCLEOTIDE SEQUENCE [LARGE SCALE GENOMIC DNA]</scope>
    <source>
        <strain evidence="7 8">DSM 22368</strain>
    </source>
</reference>
<evidence type="ECO:0000256" key="1">
    <source>
        <dbReference type="ARBA" id="ARBA00004196"/>
    </source>
</evidence>
<dbReference type="InParanoid" id="A0A7X0JTV3"/>
<keyword evidence="3" id="KW-1015">Disulfide bond</keyword>
<keyword evidence="5" id="KW-0732">Signal</keyword>
<keyword evidence="4" id="KW-0676">Redox-active center</keyword>
<dbReference type="GO" id="GO:0016853">
    <property type="term" value="F:isomerase activity"/>
    <property type="evidence" value="ECO:0007669"/>
    <property type="project" value="UniProtKB-KW"/>
</dbReference>
<feature type="domain" description="Thioredoxin" evidence="6">
    <location>
        <begin position="26"/>
        <end position="171"/>
    </location>
</feature>
<evidence type="ECO:0000259" key="6">
    <source>
        <dbReference type="PROSITE" id="PS51352"/>
    </source>
</evidence>
<dbReference type="EMBL" id="JACHHT010000002">
    <property type="protein sequence ID" value="MBB6522159.1"/>
    <property type="molecule type" value="Genomic_DNA"/>
</dbReference>
<evidence type="ECO:0000256" key="5">
    <source>
        <dbReference type="SAM" id="SignalP"/>
    </source>
</evidence>
<feature type="chain" id="PRO_5030544657" evidence="5">
    <location>
        <begin position="30"/>
        <end position="173"/>
    </location>
</feature>
<dbReference type="GO" id="GO:0016491">
    <property type="term" value="F:oxidoreductase activity"/>
    <property type="evidence" value="ECO:0007669"/>
    <property type="project" value="InterPro"/>
</dbReference>
<keyword evidence="7" id="KW-0413">Isomerase</keyword>
<sequence length="173" mass="19221">MKRSSWLAGIVKQKSLAFLSLLILTAALGACSKDQSVELANGSDLSLNAQQILVVNYWAKWCKPCLHEIPELNRLNQQDGITVVGFDFDKHQGQELNDLIAKMKIEFPVLAGHLEPNRIHPELTRKAQALPMTYLIRIPNPESGEAVRLSKALLGPQTEVGLLAKIEKFQSQL</sequence>
<dbReference type="PANTHER" id="PTHR42852">
    <property type="entry name" value="THIOL:DISULFIDE INTERCHANGE PROTEIN DSBE"/>
    <property type="match status" value="1"/>
</dbReference>
<dbReference type="Gene3D" id="3.40.30.10">
    <property type="entry name" value="Glutaredoxin"/>
    <property type="match status" value="1"/>
</dbReference>
<dbReference type="GO" id="GO:0017004">
    <property type="term" value="P:cytochrome complex assembly"/>
    <property type="evidence" value="ECO:0007669"/>
    <property type="project" value="UniProtKB-KW"/>
</dbReference>
<dbReference type="InterPro" id="IPR036249">
    <property type="entry name" value="Thioredoxin-like_sf"/>
</dbReference>
<evidence type="ECO:0000313" key="7">
    <source>
        <dbReference type="EMBL" id="MBB6522159.1"/>
    </source>
</evidence>